<comment type="similarity">
    <text evidence="1 10">Belongs to the glutaminase PdxT/SNO family.</text>
</comment>
<dbReference type="HAMAP" id="MF_01615">
    <property type="entry name" value="PdxT"/>
    <property type="match status" value="1"/>
</dbReference>
<dbReference type="GO" id="GO:0004359">
    <property type="term" value="F:glutaminase activity"/>
    <property type="evidence" value="ECO:0007669"/>
    <property type="project" value="UniProtKB-UniRule"/>
</dbReference>
<keyword evidence="3 10" id="KW-0663">Pyridoxal phosphate</keyword>
<dbReference type="SUPFAM" id="SSF52317">
    <property type="entry name" value="Class I glutamine amidotransferase-like"/>
    <property type="match status" value="1"/>
</dbReference>
<dbReference type="PIRSF" id="PIRSF005639">
    <property type="entry name" value="Glut_amidoT_SNO"/>
    <property type="match status" value="1"/>
</dbReference>
<dbReference type="EC" id="3.5.1.2" evidence="10"/>
<evidence type="ECO:0000256" key="1">
    <source>
        <dbReference type="ARBA" id="ARBA00008345"/>
    </source>
</evidence>
<dbReference type="Pfam" id="PF01174">
    <property type="entry name" value="SNO"/>
    <property type="match status" value="1"/>
</dbReference>
<keyword evidence="15" id="KW-1185">Reference proteome</keyword>
<evidence type="ECO:0000256" key="9">
    <source>
        <dbReference type="ARBA" id="ARBA00064749"/>
    </source>
</evidence>
<evidence type="ECO:0000256" key="10">
    <source>
        <dbReference type="HAMAP-Rule" id="MF_01615"/>
    </source>
</evidence>
<evidence type="ECO:0000256" key="5">
    <source>
        <dbReference type="ARBA" id="ARBA00023239"/>
    </source>
</evidence>
<reference evidence="14 15" key="1">
    <citation type="submission" date="2017-02" db="EMBL/GenBank/DDBJ databases">
        <authorList>
            <person name="Peterson S.W."/>
        </authorList>
    </citation>
    <scope>NUCLEOTIDE SEQUENCE [LARGE SCALE GENOMIC DNA]</scope>
    <source>
        <strain evidence="14 15">CIP104813</strain>
    </source>
</reference>
<organism evidence="14 15">
    <name type="scientific">Brachybacterium nesterenkovii</name>
    <dbReference type="NCBI Taxonomy" id="47847"/>
    <lineage>
        <taxon>Bacteria</taxon>
        <taxon>Bacillati</taxon>
        <taxon>Actinomycetota</taxon>
        <taxon>Actinomycetes</taxon>
        <taxon>Micrococcales</taxon>
        <taxon>Dermabacteraceae</taxon>
        <taxon>Brachybacterium</taxon>
    </lineage>
</organism>
<dbReference type="PANTHER" id="PTHR31559">
    <property type="entry name" value="PYRIDOXAL 5'-PHOSPHATE SYNTHASE SUBUNIT SNO"/>
    <property type="match status" value="1"/>
</dbReference>
<dbReference type="PROSITE" id="PS01236">
    <property type="entry name" value="PDXT_SNO_1"/>
    <property type="match status" value="1"/>
</dbReference>
<evidence type="ECO:0000256" key="11">
    <source>
        <dbReference type="PIRSR" id="PIRSR005639-1"/>
    </source>
</evidence>
<dbReference type="PROSITE" id="PS51273">
    <property type="entry name" value="GATASE_TYPE_1"/>
    <property type="match status" value="1"/>
</dbReference>
<keyword evidence="14" id="KW-0328">Glycosyltransferase</keyword>
<evidence type="ECO:0000256" key="4">
    <source>
        <dbReference type="ARBA" id="ARBA00022962"/>
    </source>
</evidence>
<feature type="binding site" evidence="10 12">
    <location>
        <begin position="163"/>
        <end position="164"/>
    </location>
    <ligand>
        <name>L-glutamine</name>
        <dbReference type="ChEBI" id="CHEBI:58359"/>
    </ligand>
</feature>
<evidence type="ECO:0000256" key="8">
    <source>
        <dbReference type="ARBA" id="ARBA00054599"/>
    </source>
</evidence>
<dbReference type="GO" id="GO:0006543">
    <property type="term" value="P:L-glutamine catabolic process"/>
    <property type="evidence" value="ECO:0007669"/>
    <property type="project" value="UniProtKB-UniRule"/>
</dbReference>
<keyword evidence="2 10" id="KW-0378">Hydrolase</keyword>
<dbReference type="InterPro" id="IPR029062">
    <property type="entry name" value="Class_I_gatase-like"/>
</dbReference>
<dbReference type="EMBL" id="FWFG01000038">
    <property type="protein sequence ID" value="SLM89839.1"/>
    <property type="molecule type" value="Genomic_DNA"/>
</dbReference>
<dbReference type="GO" id="GO:1903600">
    <property type="term" value="C:glutaminase complex"/>
    <property type="evidence" value="ECO:0007669"/>
    <property type="project" value="TreeGrafter"/>
</dbReference>
<gene>
    <name evidence="10" type="primary">pdxT</name>
    <name evidence="14" type="ORF">FM110_04225</name>
</gene>
<dbReference type="InterPro" id="IPR002161">
    <property type="entry name" value="PdxT/SNO"/>
</dbReference>
<protein>
    <recommendedName>
        <fullName evidence="10">Pyridoxal 5'-phosphate synthase subunit PdxT</fullName>
        <ecNumber evidence="10">4.3.3.6</ecNumber>
    </recommendedName>
    <alternativeName>
        <fullName evidence="10">Pdx2</fullName>
    </alternativeName>
    <alternativeName>
        <fullName evidence="10">Pyridoxal 5'-phosphate synthase glutaminase subunit</fullName>
        <ecNumber evidence="10">3.5.1.2</ecNumber>
    </alternativeName>
</protein>
<feature type="binding site" evidence="10 12">
    <location>
        <position position="137"/>
    </location>
    <ligand>
        <name>L-glutamine</name>
        <dbReference type="ChEBI" id="CHEBI:58359"/>
    </ligand>
</feature>
<comment type="catalytic activity">
    <reaction evidence="6 10">
        <text>aldehydo-D-ribose 5-phosphate + D-glyceraldehyde 3-phosphate + L-glutamine = pyridoxal 5'-phosphate + L-glutamate + phosphate + 3 H2O + H(+)</text>
        <dbReference type="Rhea" id="RHEA:31507"/>
        <dbReference type="ChEBI" id="CHEBI:15377"/>
        <dbReference type="ChEBI" id="CHEBI:15378"/>
        <dbReference type="ChEBI" id="CHEBI:29985"/>
        <dbReference type="ChEBI" id="CHEBI:43474"/>
        <dbReference type="ChEBI" id="CHEBI:58273"/>
        <dbReference type="ChEBI" id="CHEBI:58359"/>
        <dbReference type="ChEBI" id="CHEBI:59776"/>
        <dbReference type="ChEBI" id="CHEBI:597326"/>
        <dbReference type="EC" id="4.3.3.6"/>
    </reaction>
</comment>
<proteinExistence type="inferred from homology"/>
<comment type="pathway">
    <text evidence="10">Cofactor biosynthesis; pyridoxal 5'-phosphate biosynthesis.</text>
</comment>
<dbReference type="AlphaFoldDB" id="A0A1X6WWA3"/>
<evidence type="ECO:0000256" key="12">
    <source>
        <dbReference type="PIRSR" id="PIRSR005639-2"/>
    </source>
</evidence>
<dbReference type="PANTHER" id="PTHR31559:SF0">
    <property type="entry name" value="PYRIDOXAL 5'-PHOSPHATE SYNTHASE SUBUNIT SNO1-RELATED"/>
    <property type="match status" value="1"/>
</dbReference>
<dbReference type="EC" id="4.3.3.6" evidence="10"/>
<dbReference type="FunFam" id="3.40.50.880:FF:000010">
    <property type="entry name" value="uncharacterized protein LOC100176842 isoform X2"/>
    <property type="match status" value="1"/>
</dbReference>
<dbReference type="Gene3D" id="3.40.50.880">
    <property type="match status" value="1"/>
</dbReference>
<dbReference type="GO" id="GO:0036381">
    <property type="term" value="F:pyridoxal 5'-phosphate synthase (glutamine hydrolysing) activity"/>
    <property type="evidence" value="ECO:0007669"/>
    <property type="project" value="UniProtKB-UniRule"/>
</dbReference>
<keyword evidence="5 10" id="KW-0456">Lyase</keyword>
<evidence type="ECO:0000313" key="14">
    <source>
        <dbReference type="EMBL" id="SLM89839.1"/>
    </source>
</evidence>
<dbReference type="OrthoDB" id="9810320at2"/>
<feature type="region of interest" description="Disordered" evidence="13">
    <location>
        <begin position="1"/>
        <end position="32"/>
    </location>
</feature>
<keyword evidence="14" id="KW-0808">Transferase</keyword>
<feature type="active site" description="Nucleophile" evidence="10 11">
    <location>
        <position position="108"/>
    </location>
</feature>
<comment type="subunit">
    <text evidence="9 10">In the presence of PdxS, forms a dodecamer of heterodimers. Only shows activity in the heterodimer.</text>
</comment>
<dbReference type="PROSITE" id="PS51130">
    <property type="entry name" value="PDXT_SNO_2"/>
    <property type="match status" value="1"/>
</dbReference>
<evidence type="ECO:0000313" key="15">
    <source>
        <dbReference type="Proteomes" id="UP000195981"/>
    </source>
</evidence>
<feature type="active site" description="Charge relay system" evidence="10 11">
    <location>
        <position position="208"/>
    </location>
</feature>
<dbReference type="NCBIfam" id="TIGR03800">
    <property type="entry name" value="PLP_synth_Pdx2"/>
    <property type="match status" value="1"/>
</dbReference>
<evidence type="ECO:0000256" key="7">
    <source>
        <dbReference type="ARBA" id="ARBA00049534"/>
    </source>
</evidence>
<dbReference type="InterPro" id="IPR021196">
    <property type="entry name" value="PdxT/SNO_CS"/>
</dbReference>
<feature type="compositionally biased region" description="Low complexity" evidence="13">
    <location>
        <begin position="12"/>
        <end position="32"/>
    </location>
</feature>
<accession>A0A1X6WWA3</accession>
<comment type="catalytic activity">
    <reaction evidence="7 10">
        <text>L-glutamine + H2O = L-glutamate + NH4(+)</text>
        <dbReference type="Rhea" id="RHEA:15889"/>
        <dbReference type="ChEBI" id="CHEBI:15377"/>
        <dbReference type="ChEBI" id="CHEBI:28938"/>
        <dbReference type="ChEBI" id="CHEBI:29985"/>
        <dbReference type="ChEBI" id="CHEBI:58359"/>
        <dbReference type="EC" id="3.5.1.2"/>
    </reaction>
</comment>
<feature type="active site" description="Charge relay system" evidence="10 11">
    <location>
        <position position="206"/>
    </location>
</feature>
<evidence type="ECO:0000256" key="2">
    <source>
        <dbReference type="ARBA" id="ARBA00022801"/>
    </source>
</evidence>
<evidence type="ECO:0000256" key="6">
    <source>
        <dbReference type="ARBA" id="ARBA00047992"/>
    </source>
</evidence>
<dbReference type="Proteomes" id="UP000195981">
    <property type="component" value="Unassembled WGS sequence"/>
</dbReference>
<evidence type="ECO:0000256" key="3">
    <source>
        <dbReference type="ARBA" id="ARBA00022898"/>
    </source>
</evidence>
<dbReference type="GO" id="GO:0005829">
    <property type="term" value="C:cytosol"/>
    <property type="evidence" value="ECO:0007669"/>
    <property type="project" value="TreeGrafter"/>
</dbReference>
<evidence type="ECO:0000256" key="13">
    <source>
        <dbReference type="SAM" id="MobiDB-lite"/>
    </source>
</evidence>
<keyword evidence="4 10" id="KW-0315">Glutamine amidotransferase</keyword>
<dbReference type="GO" id="GO:0008614">
    <property type="term" value="P:pyridoxine metabolic process"/>
    <property type="evidence" value="ECO:0007669"/>
    <property type="project" value="TreeGrafter"/>
</dbReference>
<feature type="binding site" evidence="10 12">
    <location>
        <begin position="76"/>
        <end position="78"/>
    </location>
    <ligand>
        <name>L-glutamine</name>
        <dbReference type="ChEBI" id="CHEBI:58359"/>
    </ligand>
</feature>
<dbReference type="PROSITE" id="PS51274">
    <property type="entry name" value="GATASE_COBBQ"/>
    <property type="match status" value="1"/>
</dbReference>
<comment type="function">
    <text evidence="8 10">Catalyzes the hydrolysis of glutamine to glutamate and ammonia as part of the biosynthesis of pyridoxal 5'-phosphate. The resulting ammonia molecule is channeled to the active site of PdxS.</text>
</comment>
<dbReference type="GO" id="GO:0016757">
    <property type="term" value="F:glycosyltransferase activity"/>
    <property type="evidence" value="ECO:0007669"/>
    <property type="project" value="UniProtKB-KW"/>
</dbReference>
<sequence>MTALVPGPDGPGPASDGPGPAPRRSGPARPPRVGVLALQGGVREHARMLVGLGADVVPVRRADQLDALDALVLPGGESSTIDRLLRVLDLRDPLRAAIAQGLPVLGTCAGLILLADRIEDPAPGQQTLGVLDVTVRRNAFGRQADSSEETVATVLGPVRAAFIRAPLVVSVGEGVEVIARRGAEPTDTDAPIVGVRCGDVTGIAVHPELTGDATFHRALLGQAAVRRAG</sequence>
<dbReference type="GO" id="GO:0042823">
    <property type="term" value="P:pyridoxal phosphate biosynthetic process"/>
    <property type="evidence" value="ECO:0007669"/>
    <property type="project" value="UniProtKB-UniRule"/>
</dbReference>
<dbReference type="UniPathway" id="UPA00245"/>
<name>A0A1X6WWA3_9MICO</name>